<keyword evidence="1" id="KW-0812">Transmembrane</keyword>
<dbReference type="EMBL" id="JAPJZI010000001">
    <property type="protein sequence ID" value="MDA5400879.1"/>
    <property type="molecule type" value="Genomic_DNA"/>
</dbReference>
<protein>
    <submittedName>
        <fullName evidence="2">DUF3995 domain-containing protein</fullName>
    </submittedName>
</protein>
<evidence type="ECO:0000256" key="1">
    <source>
        <dbReference type="SAM" id="Phobius"/>
    </source>
</evidence>
<gene>
    <name evidence="2" type="ORF">OQ273_20060</name>
</gene>
<comment type="caution">
    <text evidence="2">The sequence shown here is derived from an EMBL/GenBank/DDBJ whole genome shotgun (WGS) entry which is preliminary data.</text>
</comment>
<evidence type="ECO:0000313" key="3">
    <source>
        <dbReference type="Proteomes" id="UP001151234"/>
    </source>
</evidence>
<dbReference type="Pfam" id="PF13160">
    <property type="entry name" value="DUF3995"/>
    <property type="match status" value="1"/>
</dbReference>
<keyword evidence="1" id="KW-0472">Membrane</keyword>
<feature type="transmembrane region" description="Helical" evidence="1">
    <location>
        <begin position="82"/>
        <end position="103"/>
    </location>
</feature>
<keyword evidence="1" id="KW-1133">Transmembrane helix</keyword>
<feature type="transmembrane region" description="Helical" evidence="1">
    <location>
        <begin position="52"/>
        <end position="70"/>
    </location>
</feature>
<name>A0A9X3UM10_9HYPH</name>
<feature type="transmembrane region" description="Helical" evidence="1">
    <location>
        <begin position="123"/>
        <end position="140"/>
    </location>
</feature>
<dbReference type="Proteomes" id="UP001151234">
    <property type="component" value="Unassembled WGS sequence"/>
</dbReference>
<reference evidence="2" key="1">
    <citation type="submission" date="2022-11" db="EMBL/GenBank/DDBJ databases">
        <title>Draft genome sequence of Hoeflea poritis E7-10 and Hoeflea prorocentri PM5-8, separated from scleractinian coral Porites lutea and marine dinoflagellate.</title>
        <authorList>
            <person name="Zhang G."/>
            <person name="Wei Q."/>
            <person name="Cai L."/>
        </authorList>
    </citation>
    <scope>NUCLEOTIDE SEQUENCE</scope>
    <source>
        <strain evidence="2">PM5-8</strain>
    </source>
</reference>
<dbReference type="RefSeq" id="WP_267992697.1">
    <property type="nucleotide sequence ID" value="NZ_JAPJZI010000001.1"/>
</dbReference>
<proteinExistence type="predicted"/>
<accession>A0A9X3UM10</accession>
<keyword evidence="3" id="KW-1185">Reference proteome</keyword>
<dbReference type="AlphaFoldDB" id="A0A9X3UM10"/>
<sequence>MFVAITVAVILFAISSLHFLWAAGSPWPCADERSLIRTVVGHPETKGFPSPALTAAVATAILLAGLIALWAGNVVSPPLPDWIRIAGLVVLTGVFLLRGFASYLPRRLWGEMTEPFATLDRRYFAPLCIVLGLGFLWLLAGNLPN</sequence>
<organism evidence="2 3">
    <name type="scientific">Hoeflea prorocentri</name>
    <dbReference type="NCBI Taxonomy" id="1922333"/>
    <lineage>
        <taxon>Bacteria</taxon>
        <taxon>Pseudomonadati</taxon>
        <taxon>Pseudomonadota</taxon>
        <taxon>Alphaproteobacteria</taxon>
        <taxon>Hyphomicrobiales</taxon>
        <taxon>Rhizobiaceae</taxon>
        <taxon>Hoeflea</taxon>
    </lineage>
</organism>
<dbReference type="InterPro" id="IPR025058">
    <property type="entry name" value="DUF3995"/>
</dbReference>
<evidence type="ECO:0000313" key="2">
    <source>
        <dbReference type="EMBL" id="MDA5400879.1"/>
    </source>
</evidence>